<dbReference type="SMART" id="SM00273">
    <property type="entry name" value="ENTH"/>
    <property type="match status" value="1"/>
</dbReference>
<evidence type="ECO:0000313" key="12">
    <source>
        <dbReference type="Proteomes" id="UP001140949"/>
    </source>
</evidence>
<dbReference type="PROSITE" id="PS50942">
    <property type="entry name" value="ENTH"/>
    <property type="match status" value="1"/>
</dbReference>
<dbReference type="GO" id="GO:0005545">
    <property type="term" value="F:1-phosphatidylinositol binding"/>
    <property type="evidence" value="ECO:0007669"/>
    <property type="project" value="InterPro"/>
</dbReference>
<dbReference type="GO" id="GO:0005794">
    <property type="term" value="C:Golgi apparatus"/>
    <property type="evidence" value="ECO:0007669"/>
    <property type="project" value="UniProtKB-SubCell"/>
</dbReference>
<dbReference type="InterPro" id="IPR014712">
    <property type="entry name" value="ANTH_dom_sf"/>
</dbReference>
<dbReference type="GO" id="GO:0072583">
    <property type="term" value="P:clathrin-dependent endocytosis"/>
    <property type="evidence" value="ECO:0007669"/>
    <property type="project" value="InterPro"/>
</dbReference>
<dbReference type="InterPro" id="IPR008942">
    <property type="entry name" value="ENTH_VHS"/>
</dbReference>
<dbReference type="Pfam" id="PF07651">
    <property type="entry name" value="ANTH"/>
    <property type="match status" value="1"/>
</dbReference>
<dbReference type="InterPro" id="IPR048050">
    <property type="entry name" value="ANTH_N_plant"/>
</dbReference>
<feature type="domain" description="ENTH" evidence="10">
    <location>
        <begin position="27"/>
        <end position="165"/>
    </location>
</feature>
<keyword evidence="7" id="KW-0168">Coated pit</keyword>
<sequence length="565" mass="62979">MAGGGTQQSLRKYLGAIKDTTTVSIAKVNSDYKELDVAIVRATNHVERPSKEKHIKAIFYAISASRPRADVAYCIHALSRRLAKTHNWAVALKTLIVIHRALREVDPTFREELINYGRHRNHMLNMSHFKDDSSAKAWDYSAWVRTYALYLEERLECYRVLKYDVEADPLRTREVGTAELLEQLPALQQLLFRLLNCQPEGAASYNFVIQLALSMVTGESVKIYNAISDGTINLVDKFFEMQRHDAMRSLDIYRRAVQQKNLTPDLDNLTAEKLSEFYEVCKSIDFRRGEKFIKIEQPPASFLTAMEDYVKDAPRVSTVRKDQVKEKEAPKVVLAIEYHKTPEVQEEAPPTPPSPPPEPVKVETHVSNETDLLGLHETSPDAIELENQNALALAIVPIDTPAPTANLSSEMGTTGWELALVTAPSSNENAAAASKLGGGLDKLTLDSLYEDAIRRANQTRSYNPWETAVPMAGSTMQPMMAHDPFYASTSVAAPHSVQMATMAQQQQAFMLQQQMMMGGGYQRQPQVTMNPFGNPYTAAVGIHPYGPAMGMGMPLQASNTYTGLI</sequence>
<organism evidence="11 12">
    <name type="scientific">Iris pallida</name>
    <name type="common">Sweet iris</name>
    <dbReference type="NCBI Taxonomy" id="29817"/>
    <lineage>
        <taxon>Eukaryota</taxon>
        <taxon>Viridiplantae</taxon>
        <taxon>Streptophyta</taxon>
        <taxon>Embryophyta</taxon>
        <taxon>Tracheophyta</taxon>
        <taxon>Spermatophyta</taxon>
        <taxon>Magnoliopsida</taxon>
        <taxon>Liliopsida</taxon>
        <taxon>Asparagales</taxon>
        <taxon>Iridaceae</taxon>
        <taxon>Iridoideae</taxon>
        <taxon>Irideae</taxon>
        <taxon>Iris</taxon>
    </lineage>
</organism>
<keyword evidence="6" id="KW-0472">Membrane</keyword>
<dbReference type="GO" id="GO:0048268">
    <property type="term" value="P:clathrin coat assembly"/>
    <property type="evidence" value="ECO:0007669"/>
    <property type="project" value="InterPro"/>
</dbReference>
<dbReference type="CDD" id="cd03564">
    <property type="entry name" value="ANTH_N"/>
    <property type="match status" value="1"/>
</dbReference>
<dbReference type="PANTHER" id="PTHR22951:SF32">
    <property type="entry name" value="OS06G0175500 PROTEIN"/>
    <property type="match status" value="1"/>
</dbReference>
<dbReference type="Proteomes" id="UP001140949">
    <property type="component" value="Unassembled WGS sequence"/>
</dbReference>
<dbReference type="SUPFAM" id="SSF48464">
    <property type="entry name" value="ENTH/VHS domain"/>
    <property type="match status" value="1"/>
</dbReference>
<evidence type="ECO:0000256" key="7">
    <source>
        <dbReference type="ARBA" id="ARBA00023176"/>
    </source>
</evidence>
<dbReference type="GO" id="GO:0000149">
    <property type="term" value="F:SNARE binding"/>
    <property type="evidence" value="ECO:0007669"/>
    <property type="project" value="TreeGrafter"/>
</dbReference>
<dbReference type="GO" id="GO:0005546">
    <property type="term" value="F:phosphatidylinositol-4,5-bisphosphate binding"/>
    <property type="evidence" value="ECO:0007669"/>
    <property type="project" value="TreeGrafter"/>
</dbReference>
<feature type="compositionally biased region" description="Pro residues" evidence="9">
    <location>
        <begin position="349"/>
        <end position="359"/>
    </location>
</feature>
<dbReference type="FunFam" id="1.25.40.90:FF:000005">
    <property type="entry name" value="Clathrin assembly protein AP180"/>
    <property type="match status" value="1"/>
</dbReference>
<evidence type="ECO:0000313" key="11">
    <source>
        <dbReference type="EMBL" id="KAJ6834287.1"/>
    </source>
</evidence>
<keyword evidence="4" id="KW-0254">Endocytosis</keyword>
<gene>
    <name evidence="11" type="ORF">M6B38_335445</name>
</gene>
<dbReference type="GO" id="GO:0032050">
    <property type="term" value="F:clathrin heavy chain binding"/>
    <property type="evidence" value="ECO:0007669"/>
    <property type="project" value="TreeGrafter"/>
</dbReference>
<dbReference type="PANTHER" id="PTHR22951">
    <property type="entry name" value="CLATHRIN ASSEMBLY PROTEIN"/>
    <property type="match status" value="1"/>
</dbReference>
<comment type="subcellular location">
    <subcellularLocation>
        <location evidence="1">Cytoplasmic vesicle</location>
        <location evidence="1">Clathrin-coated vesicle</location>
    </subcellularLocation>
    <subcellularLocation>
        <location evidence="2">Golgi apparatus</location>
    </subcellularLocation>
    <subcellularLocation>
        <location evidence="3">Membrane</location>
        <location evidence="3">Clathrin-coated pit</location>
    </subcellularLocation>
</comment>
<evidence type="ECO:0000259" key="10">
    <source>
        <dbReference type="PROSITE" id="PS50942"/>
    </source>
</evidence>
<feature type="region of interest" description="Disordered" evidence="9">
    <location>
        <begin position="341"/>
        <end position="361"/>
    </location>
</feature>
<dbReference type="InterPro" id="IPR011417">
    <property type="entry name" value="ANTH_dom"/>
</dbReference>
<dbReference type="GO" id="GO:0006900">
    <property type="term" value="P:vesicle budding from membrane"/>
    <property type="evidence" value="ECO:0007669"/>
    <property type="project" value="TreeGrafter"/>
</dbReference>
<dbReference type="Gene3D" id="1.25.40.90">
    <property type="match status" value="1"/>
</dbReference>
<comment type="caution">
    <text evidence="11">The sequence shown here is derived from an EMBL/GenBank/DDBJ whole genome shotgun (WGS) entry which is preliminary data.</text>
</comment>
<accession>A0AAX6H183</accession>
<keyword evidence="5" id="KW-0333">Golgi apparatus</keyword>
<name>A0AAX6H183_IRIPA</name>
<dbReference type="InterPro" id="IPR045192">
    <property type="entry name" value="AP180-like"/>
</dbReference>
<reference evidence="11" key="2">
    <citation type="submission" date="2023-04" db="EMBL/GenBank/DDBJ databases">
        <authorList>
            <person name="Bruccoleri R.E."/>
            <person name="Oakeley E.J."/>
            <person name="Faust A.-M."/>
            <person name="Dessus-Babus S."/>
            <person name="Altorfer M."/>
            <person name="Burckhardt D."/>
            <person name="Oertli M."/>
            <person name="Naumann U."/>
            <person name="Petersen F."/>
            <person name="Wong J."/>
        </authorList>
    </citation>
    <scope>NUCLEOTIDE SEQUENCE</scope>
    <source>
        <strain evidence="11">GSM-AAB239-AS_SAM_17_03QT</strain>
        <tissue evidence="11">Leaf</tissue>
    </source>
</reference>
<evidence type="ECO:0000256" key="1">
    <source>
        <dbReference type="ARBA" id="ARBA00004132"/>
    </source>
</evidence>
<dbReference type="GO" id="GO:0030136">
    <property type="term" value="C:clathrin-coated vesicle"/>
    <property type="evidence" value="ECO:0007669"/>
    <property type="project" value="UniProtKB-SubCell"/>
</dbReference>
<dbReference type="FunFam" id="1.20.58.150:FF:000006">
    <property type="entry name" value="putative clathrin assembly protein At5g35200"/>
    <property type="match status" value="1"/>
</dbReference>
<keyword evidence="12" id="KW-1185">Reference proteome</keyword>
<evidence type="ECO:0000256" key="8">
    <source>
        <dbReference type="ARBA" id="ARBA00023329"/>
    </source>
</evidence>
<dbReference type="AlphaFoldDB" id="A0AAX6H183"/>
<proteinExistence type="predicted"/>
<reference evidence="11" key="1">
    <citation type="journal article" date="2023" name="GigaByte">
        <title>Genome assembly of the bearded iris, Iris pallida Lam.</title>
        <authorList>
            <person name="Bruccoleri R.E."/>
            <person name="Oakeley E.J."/>
            <person name="Faust A.M.E."/>
            <person name="Altorfer M."/>
            <person name="Dessus-Babus S."/>
            <person name="Burckhardt D."/>
            <person name="Oertli M."/>
            <person name="Naumann U."/>
            <person name="Petersen F."/>
            <person name="Wong J."/>
        </authorList>
    </citation>
    <scope>NUCLEOTIDE SEQUENCE</scope>
    <source>
        <strain evidence="11">GSM-AAB239-AS_SAM_17_03QT</strain>
    </source>
</reference>
<evidence type="ECO:0000256" key="3">
    <source>
        <dbReference type="ARBA" id="ARBA00004600"/>
    </source>
</evidence>
<protein>
    <submittedName>
        <fullName evidence="11">Clathrin assembly protein</fullName>
    </submittedName>
</protein>
<dbReference type="Gene3D" id="1.20.58.150">
    <property type="entry name" value="ANTH domain"/>
    <property type="match status" value="1"/>
</dbReference>
<dbReference type="GO" id="GO:0005905">
    <property type="term" value="C:clathrin-coated pit"/>
    <property type="evidence" value="ECO:0007669"/>
    <property type="project" value="UniProtKB-SubCell"/>
</dbReference>
<dbReference type="SUPFAM" id="SSF89009">
    <property type="entry name" value="GAT-like domain"/>
    <property type="match status" value="1"/>
</dbReference>
<evidence type="ECO:0000256" key="9">
    <source>
        <dbReference type="SAM" id="MobiDB-lite"/>
    </source>
</evidence>
<evidence type="ECO:0000256" key="2">
    <source>
        <dbReference type="ARBA" id="ARBA00004555"/>
    </source>
</evidence>
<dbReference type="InterPro" id="IPR013809">
    <property type="entry name" value="ENTH"/>
</dbReference>
<evidence type="ECO:0000256" key="5">
    <source>
        <dbReference type="ARBA" id="ARBA00023034"/>
    </source>
</evidence>
<evidence type="ECO:0000256" key="4">
    <source>
        <dbReference type="ARBA" id="ARBA00022583"/>
    </source>
</evidence>
<dbReference type="EMBL" id="JANAVB010014599">
    <property type="protein sequence ID" value="KAJ6834287.1"/>
    <property type="molecule type" value="Genomic_DNA"/>
</dbReference>
<keyword evidence="8" id="KW-0968">Cytoplasmic vesicle</keyword>
<evidence type="ECO:0000256" key="6">
    <source>
        <dbReference type="ARBA" id="ARBA00023136"/>
    </source>
</evidence>